<keyword evidence="3" id="KW-1185">Reference proteome</keyword>
<evidence type="ECO:0000256" key="1">
    <source>
        <dbReference type="SAM" id="Phobius"/>
    </source>
</evidence>
<proteinExistence type="predicted"/>
<evidence type="ECO:0000313" key="3">
    <source>
        <dbReference type="Proteomes" id="UP000199382"/>
    </source>
</evidence>
<feature type="transmembrane region" description="Helical" evidence="1">
    <location>
        <begin position="148"/>
        <end position="166"/>
    </location>
</feature>
<dbReference type="Proteomes" id="UP000199382">
    <property type="component" value="Unassembled WGS sequence"/>
</dbReference>
<gene>
    <name evidence="2" type="ORF">SAMN04488026_11139</name>
</gene>
<protein>
    <submittedName>
        <fullName evidence="2">Uncharacterized protein</fullName>
    </submittedName>
</protein>
<dbReference type="STRING" id="571298.SAMN04488026_11139"/>
<keyword evidence="1" id="KW-1133">Transmembrane helix</keyword>
<keyword evidence="1" id="KW-0812">Transmembrane</keyword>
<organism evidence="2 3">
    <name type="scientific">Aliiruegeria lutimaris</name>
    <dbReference type="NCBI Taxonomy" id="571298"/>
    <lineage>
        <taxon>Bacteria</taxon>
        <taxon>Pseudomonadati</taxon>
        <taxon>Pseudomonadota</taxon>
        <taxon>Alphaproteobacteria</taxon>
        <taxon>Rhodobacterales</taxon>
        <taxon>Roseobacteraceae</taxon>
        <taxon>Aliiruegeria</taxon>
    </lineage>
</organism>
<dbReference type="AlphaFoldDB" id="A0A1G9MRW9"/>
<dbReference type="OrthoDB" id="54411at2"/>
<sequence length="213" mass="22800">MSEDTNTKPANGSESVAGIASEAIRDALARVIASPEFQGAERLQAFLTYVVEEALAGRGDLIRAKTIVEDVYGRSPGEGRDPMAVVRVDAGRLRRRLSGYYAGSGSEAALQIHIDAGGYAPHFEQCAPSEPDPQPAFPPSAGMQLRRVLVLLGGIAALVAIGWVALDPPRYFARLTEEERRADNGREALFNTSPAKLQAANLAEQSRALLFPV</sequence>
<reference evidence="2 3" key="1">
    <citation type="submission" date="2016-10" db="EMBL/GenBank/DDBJ databases">
        <authorList>
            <person name="de Groot N.N."/>
        </authorList>
    </citation>
    <scope>NUCLEOTIDE SEQUENCE [LARGE SCALE GENOMIC DNA]</scope>
    <source>
        <strain evidence="2 3">DSM 25294</strain>
    </source>
</reference>
<dbReference type="RefSeq" id="WP_093164447.1">
    <property type="nucleotide sequence ID" value="NZ_FNEK01000113.1"/>
</dbReference>
<dbReference type="EMBL" id="FNEK01000113">
    <property type="protein sequence ID" value="SDL76969.1"/>
    <property type="molecule type" value="Genomic_DNA"/>
</dbReference>
<keyword evidence="1" id="KW-0472">Membrane</keyword>
<name>A0A1G9MRW9_9RHOB</name>
<evidence type="ECO:0000313" key="2">
    <source>
        <dbReference type="EMBL" id="SDL76969.1"/>
    </source>
</evidence>
<accession>A0A1G9MRW9</accession>